<dbReference type="AlphaFoldDB" id="A0A1I0FX02"/>
<dbReference type="FunFam" id="3.40.30.10:FF:000001">
    <property type="entry name" value="Thioredoxin"/>
    <property type="match status" value="1"/>
</dbReference>
<dbReference type="Gene3D" id="3.40.30.10">
    <property type="entry name" value="Glutaredoxin"/>
    <property type="match status" value="1"/>
</dbReference>
<evidence type="ECO:0000313" key="12">
    <source>
        <dbReference type="EMBL" id="GFI40304.1"/>
    </source>
</evidence>
<dbReference type="OrthoDB" id="9790390at2"/>
<dbReference type="PIRSF" id="PIRSF000077">
    <property type="entry name" value="Thioredoxin"/>
    <property type="match status" value="1"/>
</dbReference>
<dbReference type="GO" id="GO:0005737">
    <property type="term" value="C:cytoplasm"/>
    <property type="evidence" value="ECO:0007669"/>
    <property type="project" value="TreeGrafter"/>
</dbReference>
<evidence type="ECO:0000259" key="11">
    <source>
        <dbReference type="PROSITE" id="PS51352"/>
    </source>
</evidence>
<evidence type="ECO:0000256" key="3">
    <source>
        <dbReference type="ARBA" id="ARBA00022448"/>
    </source>
</evidence>
<reference evidence="13" key="2">
    <citation type="submission" date="2016-10" db="EMBL/GenBank/DDBJ databases">
        <authorList>
            <person name="de Groot N.N."/>
        </authorList>
    </citation>
    <scope>NUCLEOTIDE SEQUENCE [LARGE SCALE GENOMIC DNA]</scope>
    <source>
        <strain evidence="13">DSM 1551</strain>
    </source>
</reference>
<dbReference type="NCBIfam" id="TIGR01068">
    <property type="entry name" value="thioredoxin"/>
    <property type="match status" value="1"/>
</dbReference>
<evidence type="ECO:0000256" key="9">
    <source>
        <dbReference type="PIRSR" id="PIRSR000077-1"/>
    </source>
</evidence>
<keyword evidence="5 10" id="KW-1015">Disulfide bond</keyword>
<dbReference type="PANTHER" id="PTHR45663">
    <property type="entry name" value="GEO12009P1"/>
    <property type="match status" value="1"/>
</dbReference>
<name>A0A1I0FX02_9FIRM</name>
<dbReference type="PROSITE" id="PS00194">
    <property type="entry name" value="THIOREDOXIN_1"/>
    <property type="match status" value="1"/>
</dbReference>
<protein>
    <recommendedName>
        <fullName evidence="2 7">Thioredoxin</fullName>
    </recommendedName>
</protein>
<keyword evidence="6 10" id="KW-0676">Redox-active center</keyword>
<dbReference type="GeneID" id="78288788"/>
<dbReference type="PROSITE" id="PS51352">
    <property type="entry name" value="THIOREDOXIN_2"/>
    <property type="match status" value="1"/>
</dbReference>
<evidence type="ECO:0000313" key="14">
    <source>
        <dbReference type="Proteomes" id="UP000198558"/>
    </source>
</evidence>
<reference evidence="14" key="1">
    <citation type="submission" date="2016-10" db="EMBL/GenBank/DDBJ databases">
        <authorList>
            <person name="Varghese N."/>
            <person name="Submissions S."/>
        </authorList>
    </citation>
    <scope>NUCLEOTIDE SEQUENCE [LARGE SCALE GENOMIC DNA]</scope>
    <source>
        <strain evidence="14">DSM 1551</strain>
    </source>
</reference>
<dbReference type="InterPro" id="IPR013766">
    <property type="entry name" value="Thioredoxin_domain"/>
</dbReference>
<dbReference type="CDD" id="cd02947">
    <property type="entry name" value="TRX_family"/>
    <property type="match status" value="1"/>
</dbReference>
<dbReference type="PANTHER" id="PTHR45663:SF11">
    <property type="entry name" value="GEO12009P1"/>
    <property type="match status" value="1"/>
</dbReference>
<gene>
    <name evidence="12" type="primary">trxA</name>
    <name evidence="12" type="ORF">IMSAGC017_00336</name>
    <name evidence="13" type="ORF">SAMN04489758_1239</name>
</gene>
<evidence type="ECO:0000256" key="1">
    <source>
        <dbReference type="ARBA" id="ARBA00008987"/>
    </source>
</evidence>
<feature type="site" description="Contributes to redox potential value" evidence="9">
    <location>
        <position position="29"/>
    </location>
</feature>
<dbReference type="PRINTS" id="PR00421">
    <property type="entry name" value="THIOREDOXIN"/>
</dbReference>
<dbReference type="GO" id="GO:0015035">
    <property type="term" value="F:protein-disulfide reductase activity"/>
    <property type="evidence" value="ECO:0007669"/>
    <property type="project" value="UniProtKB-UniRule"/>
</dbReference>
<dbReference type="EMBL" id="FOIN01000023">
    <property type="protein sequence ID" value="SET62804.1"/>
    <property type="molecule type" value="Genomic_DNA"/>
</dbReference>
<evidence type="ECO:0000256" key="7">
    <source>
        <dbReference type="NCBIfam" id="TIGR01068"/>
    </source>
</evidence>
<dbReference type="EMBL" id="BLMI01000032">
    <property type="protein sequence ID" value="GFI40304.1"/>
    <property type="molecule type" value="Genomic_DNA"/>
</dbReference>
<organism evidence="13 14">
    <name type="scientific">Thomasclavelia cocleata</name>
    <dbReference type="NCBI Taxonomy" id="69824"/>
    <lineage>
        <taxon>Bacteria</taxon>
        <taxon>Bacillati</taxon>
        <taxon>Bacillota</taxon>
        <taxon>Erysipelotrichia</taxon>
        <taxon>Erysipelotrichales</taxon>
        <taxon>Coprobacillaceae</taxon>
        <taxon>Thomasclavelia</taxon>
    </lineage>
</organism>
<feature type="site" description="Deprotonates C-terminal active site Cys" evidence="9">
    <location>
        <position position="21"/>
    </location>
</feature>
<dbReference type="RefSeq" id="WP_092354631.1">
    <property type="nucleotide sequence ID" value="NZ_BLMI01000032.1"/>
</dbReference>
<feature type="active site" description="Nucleophile" evidence="9">
    <location>
        <position position="27"/>
    </location>
</feature>
<dbReference type="Proteomes" id="UP000198558">
    <property type="component" value="Unassembled WGS sequence"/>
</dbReference>
<proteinExistence type="inferred from homology"/>
<dbReference type="InterPro" id="IPR017937">
    <property type="entry name" value="Thioredoxin_CS"/>
</dbReference>
<evidence type="ECO:0000256" key="6">
    <source>
        <dbReference type="ARBA" id="ARBA00023284"/>
    </source>
</evidence>
<keyword evidence="4" id="KW-0249">Electron transport</keyword>
<keyword evidence="14" id="KW-1185">Reference proteome</keyword>
<keyword evidence="3" id="KW-0813">Transport</keyword>
<dbReference type="InterPro" id="IPR005746">
    <property type="entry name" value="Thioredoxin"/>
</dbReference>
<reference evidence="12 15" key="3">
    <citation type="journal article" date="2020" name="Microbiome">
        <title>Single-cell genomics of uncultured bacteria reveals dietary fiber responders in the mouse gut microbiota.</title>
        <authorList>
            <person name="Chijiiwa R."/>
            <person name="Hosokawa M."/>
            <person name="Kogawa M."/>
            <person name="Nishikawa Y."/>
            <person name="Ide K."/>
            <person name="Sakanashi C."/>
            <person name="Takahashi K."/>
            <person name="Takeyama H."/>
        </authorList>
    </citation>
    <scope>NUCLEOTIDE SEQUENCE [LARGE SCALE GENOMIC DNA]</scope>
    <source>
        <strain evidence="12">IMSAGC_017</strain>
    </source>
</reference>
<evidence type="ECO:0000256" key="2">
    <source>
        <dbReference type="ARBA" id="ARBA00020570"/>
    </source>
</evidence>
<feature type="domain" description="Thioredoxin" evidence="11">
    <location>
        <begin position="1"/>
        <end position="101"/>
    </location>
</feature>
<accession>A0A1I0FX02</accession>
<evidence type="ECO:0000256" key="8">
    <source>
        <dbReference type="PIRNR" id="PIRNR000077"/>
    </source>
</evidence>
<evidence type="ECO:0000313" key="13">
    <source>
        <dbReference type="EMBL" id="SET62804.1"/>
    </source>
</evidence>
<feature type="active site" description="Nucleophile" evidence="9">
    <location>
        <position position="30"/>
    </location>
</feature>
<feature type="disulfide bond" description="Redox-active" evidence="10">
    <location>
        <begin position="27"/>
        <end position="30"/>
    </location>
</feature>
<dbReference type="Proteomes" id="UP000490821">
    <property type="component" value="Unassembled WGS sequence"/>
</dbReference>
<evidence type="ECO:0000313" key="15">
    <source>
        <dbReference type="Proteomes" id="UP000490821"/>
    </source>
</evidence>
<dbReference type="InterPro" id="IPR036249">
    <property type="entry name" value="Thioredoxin-like_sf"/>
</dbReference>
<comment type="similarity">
    <text evidence="1 8">Belongs to the thioredoxin family.</text>
</comment>
<evidence type="ECO:0000256" key="5">
    <source>
        <dbReference type="ARBA" id="ARBA00023157"/>
    </source>
</evidence>
<dbReference type="SUPFAM" id="SSF52833">
    <property type="entry name" value="Thioredoxin-like"/>
    <property type="match status" value="1"/>
</dbReference>
<feature type="site" description="Contributes to redox potential value" evidence="9">
    <location>
        <position position="28"/>
    </location>
</feature>
<sequence length="101" mass="11243">MKILNSNEFDDVIANGIVLVDFYADWCGPCKMLAPVLEGISEKMTQVEFYKINVDTSSDIASRYGVQAIPNLIIFKDGKAVDQITGFVPENEIVNRLESLL</sequence>
<evidence type="ECO:0000256" key="4">
    <source>
        <dbReference type="ARBA" id="ARBA00022982"/>
    </source>
</evidence>
<dbReference type="Pfam" id="PF00085">
    <property type="entry name" value="Thioredoxin"/>
    <property type="match status" value="1"/>
</dbReference>
<evidence type="ECO:0000256" key="10">
    <source>
        <dbReference type="PIRSR" id="PIRSR000077-4"/>
    </source>
</evidence>